<evidence type="ECO:0000313" key="1">
    <source>
        <dbReference type="EMBL" id="SUU88406.1"/>
    </source>
</evidence>
<dbReference type="GO" id="GO:0016787">
    <property type="term" value="F:hydrolase activity"/>
    <property type="evidence" value="ECO:0007669"/>
    <property type="project" value="UniProtKB-KW"/>
</dbReference>
<gene>
    <name evidence="1" type="ORF">NCTC10684_01630</name>
</gene>
<protein>
    <submittedName>
        <fullName evidence="1">Nucleoside triphosphate pyrophosphohydrolase</fullName>
    </submittedName>
</protein>
<dbReference type="RefSeq" id="WP_207904381.1">
    <property type="nucleotide sequence ID" value="NZ_BAAAVY010000030.1"/>
</dbReference>
<proteinExistence type="predicted"/>
<dbReference type="EMBL" id="UFSM01000001">
    <property type="protein sequence ID" value="SUU88406.1"/>
    <property type="molecule type" value="Genomic_DNA"/>
</dbReference>
<keyword evidence="1" id="KW-0378">Hydrolase</keyword>
<name>A0A380WJH3_AMIAI</name>
<organism evidence="1 2">
    <name type="scientific">Aminobacter aminovorans</name>
    <name type="common">Chelatobacter heintzii</name>
    <dbReference type="NCBI Taxonomy" id="83263"/>
    <lineage>
        <taxon>Bacteria</taxon>
        <taxon>Pseudomonadati</taxon>
        <taxon>Pseudomonadota</taxon>
        <taxon>Alphaproteobacteria</taxon>
        <taxon>Hyphomicrobiales</taxon>
        <taxon>Phyllobacteriaceae</taxon>
        <taxon>Aminobacter</taxon>
    </lineage>
</organism>
<evidence type="ECO:0000313" key="2">
    <source>
        <dbReference type="Proteomes" id="UP000254701"/>
    </source>
</evidence>
<dbReference type="SUPFAM" id="SSF101386">
    <property type="entry name" value="all-alpha NTP pyrophosphatases"/>
    <property type="match status" value="1"/>
</dbReference>
<reference evidence="1 2" key="1">
    <citation type="submission" date="2018-06" db="EMBL/GenBank/DDBJ databases">
        <authorList>
            <consortium name="Pathogen Informatics"/>
            <person name="Doyle S."/>
        </authorList>
    </citation>
    <scope>NUCLEOTIDE SEQUENCE [LARGE SCALE GENOMIC DNA]</scope>
    <source>
        <strain evidence="1 2">NCTC10684</strain>
    </source>
</reference>
<dbReference type="Proteomes" id="UP000254701">
    <property type="component" value="Unassembled WGS sequence"/>
</dbReference>
<accession>A0A380WJH3</accession>
<dbReference type="AlphaFoldDB" id="A0A380WJH3"/>
<sequence>MSTKQSDISQLIEIMAALCNPVDGSARDLKQDVSTIRPYTNEEAYEVRSTAVRFILTPGTRRGEIELRWMGN</sequence>